<dbReference type="Pfam" id="PF04151">
    <property type="entry name" value="PPC"/>
    <property type="match status" value="1"/>
</dbReference>
<proteinExistence type="predicted"/>
<protein>
    <submittedName>
        <fullName evidence="3">PPC domain-containing protein</fullName>
    </submittedName>
</protein>
<accession>A0ABY6BK74</accession>
<dbReference type="Gene3D" id="2.60.120.380">
    <property type="match status" value="1"/>
</dbReference>
<keyword evidence="4" id="KW-1185">Reference proteome</keyword>
<dbReference type="InterPro" id="IPR007280">
    <property type="entry name" value="Peptidase_C_arc/bac"/>
</dbReference>
<evidence type="ECO:0000313" key="3">
    <source>
        <dbReference type="EMBL" id="UXI70260.1"/>
    </source>
</evidence>
<evidence type="ECO:0000259" key="2">
    <source>
        <dbReference type="Pfam" id="PF04151"/>
    </source>
</evidence>
<name>A0ABY6BK74_9GAMM</name>
<feature type="chain" id="PRO_5045543542" evidence="1">
    <location>
        <begin position="21"/>
        <end position="185"/>
    </location>
</feature>
<feature type="signal peptide" evidence="1">
    <location>
        <begin position="1"/>
        <end position="20"/>
    </location>
</feature>
<dbReference type="RefSeq" id="WP_261697211.1">
    <property type="nucleotide sequence ID" value="NZ_CP104694.1"/>
</dbReference>
<evidence type="ECO:0000256" key="1">
    <source>
        <dbReference type="SAM" id="SignalP"/>
    </source>
</evidence>
<feature type="domain" description="Peptidase C-terminal archaeal/bacterial" evidence="2">
    <location>
        <begin position="102"/>
        <end position="159"/>
    </location>
</feature>
<evidence type="ECO:0000313" key="4">
    <source>
        <dbReference type="Proteomes" id="UP001064632"/>
    </source>
</evidence>
<dbReference type="EMBL" id="CP104694">
    <property type="protein sequence ID" value="UXI70260.1"/>
    <property type="molecule type" value="Genomic_DNA"/>
</dbReference>
<organism evidence="3 4">
    <name type="scientific">Tahibacter amnicola</name>
    <dbReference type="NCBI Taxonomy" id="2976241"/>
    <lineage>
        <taxon>Bacteria</taxon>
        <taxon>Pseudomonadati</taxon>
        <taxon>Pseudomonadota</taxon>
        <taxon>Gammaproteobacteria</taxon>
        <taxon>Lysobacterales</taxon>
        <taxon>Rhodanobacteraceae</taxon>
        <taxon>Tahibacter</taxon>
    </lineage>
</organism>
<keyword evidence="1" id="KW-0732">Signal</keyword>
<gene>
    <name evidence="3" type="ORF">N4264_11675</name>
</gene>
<dbReference type="Proteomes" id="UP001064632">
    <property type="component" value="Chromosome"/>
</dbReference>
<reference evidence="3" key="1">
    <citation type="submission" date="2022-09" db="EMBL/GenBank/DDBJ databases">
        <title>Tahibacter sp. nov., isolated from a fresh water.</title>
        <authorList>
            <person name="Baek J.H."/>
            <person name="Lee J.K."/>
            <person name="Kim J.M."/>
            <person name="Jeon C.O."/>
        </authorList>
    </citation>
    <scope>NUCLEOTIDE SEQUENCE</scope>
    <source>
        <strain evidence="3">W38</strain>
    </source>
</reference>
<sequence>MLQKWILGLGMAAGATGAAAQGMMEFQITVPYRNAQELQTLLAAFPALNVQHTTSSVRLPANTSDIQVLQQSGFQIRERSEITPLSAGATHVLPGNLPAGATQTYSLRLPTQATSVKVRLTGEDGDADLYIGQGFIPTQDDFTCRPYRTGSDELCIIENDGGDTPLFVVVRADTAVHGVKIAIGN</sequence>